<dbReference type="EMBL" id="BMAC01000007">
    <property type="protein sequence ID" value="GFP79324.1"/>
    <property type="molecule type" value="Genomic_DNA"/>
</dbReference>
<keyword evidence="3" id="KW-1185">Reference proteome</keyword>
<gene>
    <name evidence="2" type="ORF">PHJA_000075900</name>
</gene>
<dbReference type="Proteomes" id="UP000653305">
    <property type="component" value="Unassembled WGS sequence"/>
</dbReference>
<proteinExistence type="predicted"/>
<comment type="caution">
    <text evidence="2">The sequence shown here is derived from an EMBL/GenBank/DDBJ whole genome shotgun (WGS) entry which is preliminary data.</text>
</comment>
<feature type="region of interest" description="Disordered" evidence="1">
    <location>
        <begin position="30"/>
        <end position="61"/>
    </location>
</feature>
<accession>A0A830B495</accession>
<protein>
    <submittedName>
        <fullName evidence="2">Uncharacterized protein</fullName>
    </submittedName>
</protein>
<evidence type="ECO:0000313" key="2">
    <source>
        <dbReference type="EMBL" id="GFP79324.1"/>
    </source>
</evidence>
<dbReference type="AlphaFoldDB" id="A0A830B495"/>
<organism evidence="2 3">
    <name type="scientific">Phtheirospermum japonicum</name>
    <dbReference type="NCBI Taxonomy" id="374723"/>
    <lineage>
        <taxon>Eukaryota</taxon>
        <taxon>Viridiplantae</taxon>
        <taxon>Streptophyta</taxon>
        <taxon>Embryophyta</taxon>
        <taxon>Tracheophyta</taxon>
        <taxon>Spermatophyta</taxon>
        <taxon>Magnoliopsida</taxon>
        <taxon>eudicotyledons</taxon>
        <taxon>Gunneridae</taxon>
        <taxon>Pentapetalae</taxon>
        <taxon>asterids</taxon>
        <taxon>lamiids</taxon>
        <taxon>Lamiales</taxon>
        <taxon>Orobanchaceae</taxon>
        <taxon>Orobanchaceae incertae sedis</taxon>
        <taxon>Phtheirospermum</taxon>
    </lineage>
</organism>
<name>A0A830B495_9LAMI</name>
<sequence>VLLKLSLNSHVARASASIDPYLNRRFEALGKPQKPSKIDDPLKKVPTKMDTGASSKAPGAVEDDDLFARSADLKISLHS</sequence>
<dbReference type="OrthoDB" id="1935019at2759"/>
<evidence type="ECO:0000313" key="3">
    <source>
        <dbReference type="Proteomes" id="UP000653305"/>
    </source>
</evidence>
<feature type="non-terminal residue" evidence="2">
    <location>
        <position position="1"/>
    </location>
</feature>
<evidence type="ECO:0000256" key="1">
    <source>
        <dbReference type="SAM" id="MobiDB-lite"/>
    </source>
</evidence>
<reference evidence="2" key="1">
    <citation type="submission" date="2020-07" db="EMBL/GenBank/DDBJ databases">
        <title>Ethylene signaling mediates host invasion by parasitic plants.</title>
        <authorList>
            <person name="Yoshida S."/>
        </authorList>
    </citation>
    <scope>NUCLEOTIDE SEQUENCE</scope>
    <source>
        <strain evidence="2">Okayama</strain>
    </source>
</reference>